<organism evidence="1">
    <name type="scientific">Clastoptera arizonana</name>
    <name type="common">Arizona spittle bug</name>
    <dbReference type="NCBI Taxonomy" id="38151"/>
    <lineage>
        <taxon>Eukaryota</taxon>
        <taxon>Metazoa</taxon>
        <taxon>Ecdysozoa</taxon>
        <taxon>Arthropoda</taxon>
        <taxon>Hexapoda</taxon>
        <taxon>Insecta</taxon>
        <taxon>Pterygota</taxon>
        <taxon>Neoptera</taxon>
        <taxon>Paraneoptera</taxon>
        <taxon>Hemiptera</taxon>
        <taxon>Auchenorrhyncha</taxon>
        <taxon>Cercopoidea</taxon>
        <taxon>Clastopteridae</taxon>
        <taxon>Clastoptera</taxon>
    </lineage>
</organism>
<reference evidence="1" key="1">
    <citation type="submission" date="2015-12" db="EMBL/GenBank/DDBJ databases">
        <title>De novo transcriptome assembly of four potential Pierce s Disease insect vectors from Arizona vineyards.</title>
        <authorList>
            <person name="Tassone E.E."/>
        </authorList>
    </citation>
    <scope>NUCLEOTIDE SEQUENCE</scope>
</reference>
<evidence type="ECO:0000313" key="1">
    <source>
        <dbReference type="EMBL" id="JAS30279.1"/>
    </source>
</evidence>
<feature type="non-terminal residue" evidence="1">
    <location>
        <position position="121"/>
    </location>
</feature>
<dbReference type="EMBL" id="GEDC01007019">
    <property type="protein sequence ID" value="JAS30279.1"/>
    <property type="molecule type" value="Transcribed_RNA"/>
</dbReference>
<protein>
    <submittedName>
        <fullName evidence="1">Uncharacterized protein</fullName>
    </submittedName>
</protein>
<feature type="non-terminal residue" evidence="1">
    <location>
        <position position="1"/>
    </location>
</feature>
<accession>A0A1B6DXC1</accession>
<dbReference type="InterPro" id="IPR009291">
    <property type="entry name" value="Vps62"/>
</dbReference>
<sequence length="121" mass="13854">TTKGDVDELLQNKSSILYGKNPEYSQVPVYAHITICDPSALNFHVTYWLFFPYSQGKSMCTLGPLPLPLFRNKCIGNLQEFGSHIGDWEHMSLQFQGEDIPRKLYVSTHDAGAYYKFDKMI</sequence>
<proteinExistence type="predicted"/>
<dbReference type="AlphaFoldDB" id="A0A1B6DXC1"/>
<dbReference type="Pfam" id="PF06101">
    <property type="entry name" value="Vps62"/>
    <property type="match status" value="1"/>
</dbReference>
<dbReference type="PANTHER" id="PTHR48174">
    <property type="entry name" value="DUF946 FAMILY PROTEIN"/>
    <property type="match status" value="1"/>
</dbReference>
<name>A0A1B6DXC1_9HEMI</name>
<gene>
    <name evidence="1" type="ORF">g.45661</name>
</gene>
<dbReference type="PANTHER" id="PTHR48174:SF5">
    <property type="entry name" value="VACUOLAR PROTEIN SORTING-ASSOCIATED PROTEIN 62"/>
    <property type="match status" value="1"/>
</dbReference>